<accession>A0A1H1GUS3</accession>
<organism evidence="4 5">
    <name type="scientific">Crystallibacter crystallopoietes</name>
    <dbReference type="NCBI Taxonomy" id="37928"/>
    <lineage>
        <taxon>Bacteria</taxon>
        <taxon>Bacillati</taxon>
        <taxon>Actinomycetota</taxon>
        <taxon>Actinomycetes</taxon>
        <taxon>Micrococcales</taxon>
        <taxon>Micrococcaceae</taxon>
        <taxon>Crystallibacter</taxon>
    </lineage>
</organism>
<name>A0A1H1GUS3_9MICC</name>
<protein>
    <submittedName>
        <fullName evidence="4">Inosine-uridine nucleoside N-ribohydrolase</fullName>
    </submittedName>
</protein>
<dbReference type="GO" id="GO:0005829">
    <property type="term" value="C:cytosol"/>
    <property type="evidence" value="ECO:0007669"/>
    <property type="project" value="TreeGrafter"/>
</dbReference>
<sequence length="351" mass="37759">MTESGAPVRLLVDNDTGIDDALALVYLLSLSHVDVEVLTSTPGNVAVEQVARNNLALLELCGRTGVEVAVGATAPLEIPLTTTPETHGPQGIGYAELPAPEGAVSPHHAVDLWVEAARQHPGELTALLTAPLTNFALALRKEPRLPKLLKRVVIMGGSYYYQGNTTPTAEWNTHVDPHAAAEVFAAFEGEPEDRLPIVCALEMTERIELRPEHVAELGRLAGSAEAELVLPEDPEGRRSTAANPLLRCLSDALRFYFEFHRHYDQGYLAHVHDVFAAAIAAGAVDYRTRPATVHVETGSGLLVGTTVADYRGLWGRKPNARIVSWNDPEATFREVLGSIGALARRLDSAGG</sequence>
<dbReference type="SUPFAM" id="SSF53590">
    <property type="entry name" value="Nucleoside hydrolase"/>
    <property type="match status" value="1"/>
</dbReference>
<dbReference type="EMBL" id="FNKH01000002">
    <property type="protein sequence ID" value="SDR16899.1"/>
    <property type="molecule type" value="Genomic_DNA"/>
</dbReference>
<proteinExistence type="predicted"/>
<dbReference type="Pfam" id="PF01156">
    <property type="entry name" value="IU_nuc_hydro"/>
    <property type="match status" value="1"/>
</dbReference>
<dbReference type="GO" id="GO:0006152">
    <property type="term" value="P:purine nucleoside catabolic process"/>
    <property type="evidence" value="ECO:0007669"/>
    <property type="project" value="TreeGrafter"/>
</dbReference>
<keyword evidence="1 4" id="KW-0378">Hydrolase</keyword>
<dbReference type="KEGG" id="acry:AC20117_17675"/>
<keyword evidence="2" id="KW-0326">Glycosidase</keyword>
<dbReference type="STRING" id="37928.SAMN04489742_4340"/>
<dbReference type="RefSeq" id="WP_074702543.1">
    <property type="nucleotide sequence ID" value="NZ_CP018863.1"/>
</dbReference>
<dbReference type="Gene3D" id="3.90.245.10">
    <property type="entry name" value="Ribonucleoside hydrolase-like"/>
    <property type="match status" value="1"/>
</dbReference>
<dbReference type="GO" id="GO:0008477">
    <property type="term" value="F:purine nucleosidase activity"/>
    <property type="evidence" value="ECO:0007669"/>
    <property type="project" value="TreeGrafter"/>
</dbReference>
<feature type="domain" description="Inosine/uridine-preferring nucleoside hydrolase" evidence="3">
    <location>
        <begin position="11"/>
        <end position="330"/>
    </location>
</feature>
<evidence type="ECO:0000259" key="3">
    <source>
        <dbReference type="Pfam" id="PF01156"/>
    </source>
</evidence>
<evidence type="ECO:0000313" key="5">
    <source>
        <dbReference type="Proteomes" id="UP000181917"/>
    </source>
</evidence>
<evidence type="ECO:0000256" key="2">
    <source>
        <dbReference type="ARBA" id="ARBA00023295"/>
    </source>
</evidence>
<evidence type="ECO:0000256" key="1">
    <source>
        <dbReference type="ARBA" id="ARBA00022801"/>
    </source>
</evidence>
<evidence type="ECO:0000313" key="4">
    <source>
        <dbReference type="EMBL" id="SDR16899.1"/>
    </source>
</evidence>
<keyword evidence="5" id="KW-1185">Reference proteome</keyword>
<dbReference type="InterPro" id="IPR023186">
    <property type="entry name" value="IUNH"/>
</dbReference>
<gene>
    <name evidence="4" type="ORF">SAMN04489742_4340</name>
</gene>
<reference evidence="4 5" key="1">
    <citation type="submission" date="2016-10" db="EMBL/GenBank/DDBJ databases">
        <authorList>
            <person name="de Groot N.N."/>
        </authorList>
    </citation>
    <scope>NUCLEOTIDE SEQUENCE [LARGE SCALE GENOMIC DNA]</scope>
    <source>
        <strain evidence="4 5">DSM 20117</strain>
    </source>
</reference>
<dbReference type="Proteomes" id="UP000181917">
    <property type="component" value="Unassembled WGS sequence"/>
</dbReference>
<dbReference type="AlphaFoldDB" id="A0A1H1GUS3"/>
<dbReference type="InterPro" id="IPR001910">
    <property type="entry name" value="Inosine/uridine_hydrolase_dom"/>
</dbReference>
<dbReference type="PANTHER" id="PTHR12304:SF4">
    <property type="entry name" value="URIDINE NUCLEOSIDASE"/>
    <property type="match status" value="1"/>
</dbReference>
<dbReference type="InterPro" id="IPR036452">
    <property type="entry name" value="Ribo_hydro-like"/>
</dbReference>
<dbReference type="OrthoDB" id="9797882at2"/>
<dbReference type="PANTHER" id="PTHR12304">
    <property type="entry name" value="INOSINE-URIDINE PREFERRING NUCLEOSIDE HYDROLASE"/>
    <property type="match status" value="1"/>
</dbReference>